<proteinExistence type="inferred from homology"/>
<gene>
    <name evidence="3" type="ORF">V6256_09190</name>
</gene>
<name>A0ABU9GR26_9GAMM</name>
<dbReference type="Gene3D" id="3.40.630.10">
    <property type="entry name" value="Zn peptidases"/>
    <property type="match status" value="1"/>
</dbReference>
<comment type="similarity">
    <text evidence="1">Belongs to the peptidase M14 family.</text>
</comment>
<keyword evidence="4" id="KW-1185">Reference proteome</keyword>
<accession>A0ABU9GR26</accession>
<protein>
    <submittedName>
        <fullName evidence="3">M14 family metallocarboxypeptidase</fullName>
    </submittedName>
</protein>
<dbReference type="RefSeq" id="WP_341597916.1">
    <property type="nucleotide sequence ID" value="NZ_JBAKAZ010000030.1"/>
</dbReference>
<feature type="domain" description="Peptidase M14" evidence="2">
    <location>
        <begin position="30"/>
        <end position="307"/>
    </location>
</feature>
<organism evidence="3 4">
    <name type="scientific">Psychromonas aquatilis</name>
    <dbReference type="NCBI Taxonomy" id="2005072"/>
    <lineage>
        <taxon>Bacteria</taxon>
        <taxon>Pseudomonadati</taxon>
        <taxon>Pseudomonadota</taxon>
        <taxon>Gammaproteobacteria</taxon>
        <taxon>Alteromonadales</taxon>
        <taxon>Psychromonadaceae</taxon>
        <taxon>Psychromonas</taxon>
    </lineage>
</organism>
<comment type="caution">
    <text evidence="3">The sequence shown here is derived from an EMBL/GenBank/DDBJ whole genome shotgun (WGS) entry which is preliminary data.</text>
</comment>
<dbReference type="Pfam" id="PF10994">
    <property type="entry name" value="DUF2817"/>
    <property type="match status" value="1"/>
</dbReference>
<sequence length="307" mass="34003">MTENSFYPIGKKGIVWNQAEKKQWFDNAVKSRSYQQQVVDKFSTISDDFECQQYAALSINPEAYPLFAFKSKNWDENKPVIIITGGVHGYETSGVQGLIAFLQKNNSTYLSHFNIAALPCISPWGYEHIARWNPHAIDPNRSFVANSDSEEAAFAMDYVQQLTGKVLLHIDLHETTDTDESEFRPALAARDGEEFIADSIPDGFYVVGDSENKRADFQSAIIEAVKKVTHIAPADQNGNIIGSKAEAEGVIYYDLKSLGLCAGMTDASYTTTTEVYPDSEHATDQDCNLAQVASIEAALDYLIAAQQ</sequence>
<reference evidence="3 4" key="1">
    <citation type="submission" date="2024-02" db="EMBL/GenBank/DDBJ databases">
        <title>Bacteria isolated from the canopy kelp, Nereocystis luetkeana.</title>
        <authorList>
            <person name="Pfister C.A."/>
            <person name="Younker I.T."/>
            <person name="Light S.H."/>
        </authorList>
    </citation>
    <scope>NUCLEOTIDE SEQUENCE [LARGE SCALE GENOMIC DNA]</scope>
    <source>
        <strain evidence="3 4">TI.1.05</strain>
    </source>
</reference>
<evidence type="ECO:0000259" key="2">
    <source>
        <dbReference type="PROSITE" id="PS52035"/>
    </source>
</evidence>
<dbReference type="PROSITE" id="PS52035">
    <property type="entry name" value="PEPTIDASE_M14"/>
    <property type="match status" value="1"/>
</dbReference>
<dbReference type="Proteomes" id="UP001369082">
    <property type="component" value="Unassembled WGS sequence"/>
</dbReference>
<evidence type="ECO:0000256" key="1">
    <source>
        <dbReference type="PROSITE-ProRule" id="PRU01379"/>
    </source>
</evidence>
<dbReference type="EMBL" id="JBAKAZ010000030">
    <property type="protein sequence ID" value="MEL0629783.1"/>
    <property type="molecule type" value="Genomic_DNA"/>
</dbReference>
<dbReference type="InterPro" id="IPR000834">
    <property type="entry name" value="Peptidase_M14"/>
</dbReference>
<comment type="caution">
    <text evidence="1">Lacks conserved residue(s) required for the propagation of feature annotation.</text>
</comment>
<dbReference type="CDD" id="cd06231">
    <property type="entry name" value="M14_REP34-like"/>
    <property type="match status" value="1"/>
</dbReference>
<dbReference type="SUPFAM" id="SSF53187">
    <property type="entry name" value="Zn-dependent exopeptidases"/>
    <property type="match status" value="1"/>
</dbReference>
<dbReference type="InterPro" id="IPR021259">
    <property type="entry name" value="DUF2817"/>
</dbReference>
<evidence type="ECO:0000313" key="4">
    <source>
        <dbReference type="Proteomes" id="UP001369082"/>
    </source>
</evidence>
<evidence type="ECO:0000313" key="3">
    <source>
        <dbReference type="EMBL" id="MEL0629783.1"/>
    </source>
</evidence>